<dbReference type="PANTHER" id="PTHR10877">
    <property type="entry name" value="POLYCYSTIN FAMILY MEMBER"/>
    <property type="match status" value="1"/>
</dbReference>
<feature type="transmembrane region" description="Helical" evidence="6">
    <location>
        <begin position="1224"/>
        <end position="1245"/>
    </location>
</feature>
<evidence type="ECO:0000256" key="6">
    <source>
        <dbReference type="SAM" id="Phobius"/>
    </source>
</evidence>
<reference evidence="9" key="1">
    <citation type="journal article" date="2021" name="Proc. Natl. Acad. Sci. U.S.A.">
        <title>Three genomes in the algal genus Volvox reveal the fate of a haploid sex-determining region after a transition to homothallism.</title>
        <authorList>
            <person name="Yamamoto K."/>
            <person name="Hamaji T."/>
            <person name="Kawai-Toyooka H."/>
            <person name="Matsuzaki R."/>
            <person name="Takahashi F."/>
            <person name="Nishimura Y."/>
            <person name="Kawachi M."/>
            <person name="Noguchi H."/>
            <person name="Minakuchi Y."/>
            <person name="Umen J.G."/>
            <person name="Toyoda A."/>
            <person name="Nozaki H."/>
        </authorList>
    </citation>
    <scope>NUCLEOTIDE SEQUENCE</scope>
    <source>
        <strain evidence="9">NIES-3785</strain>
        <strain evidence="8">NIES-3786</strain>
    </source>
</reference>
<feature type="domain" description="Polycystin cation channel PKD1/PKD2" evidence="7">
    <location>
        <begin position="1283"/>
        <end position="1434"/>
    </location>
</feature>
<comment type="caution">
    <text evidence="9">The sequence shown here is derived from an EMBL/GenBank/DDBJ whole genome shotgun (WGS) entry which is preliminary data.</text>
</comment>
<name>A0A8J4G6H3_9CHLO</name>
<evidence type="ECO:0000313" key="9">
    <source>
        <dbReference type="EMBL" id="GIM00988.1"/>
    </source>
</evidence>
<evidence type="ECO:0000313" key="11">
    <source>
        <dbReference type="Proteomes" id="UP000747110"/>
    </source>
</evidence>
<evidence type="ECO:0000313" key="8">
    <source>
        <dbReference type="EMBL" id="GIL76287.1"/>
    </source>
</evidence>
<dbReference type="EMBL" id="BNCP01000008">
    <property type="protein sequence ID" value="GIL76287.1"/>
    <property type="molecule type" value="Genomic_DNA"/>
</dbReference>
<comment type="subcellular location">
    <subcellularLocation>
        <location evidence="1">Membrane</location>
        <topology evidence="1">Multi-pass membrane protein</topology>
    </subcellularLocation>
</comment>
<feature type="transmembrane region" description="Helical" evidence="6">
    <location>
        <begin position="1298"/>
        <end position="1317"/>
    </location>
</feature>
<feature type="transmembrane region" description="Helical" evidence="6">
    <location>
        <begin position="1406"/>
        <end position="1428"/>
    </location>
</feature>
<feature type="region of interest" description="Disordered" evidence="5">
    <location>
        <begin position="1634"/>
        <end position="1660"/>
    </location>
</feature>
<dbReference type="Proteomes" id="UP000722791">
    <property type="component" value="Unassembled WGS sequence"/>
</dbReference>
<keyword evidence="11" id="KW-1185">Reference proteome</keyword>
<feature type="transmembrane region" description="Helical" evidence="6">
    <location>
        <begin position="1340"/>
        <end position="1362"/>
    </location>
</feature>
<evidence type="ECO:0000313" key="10">
    <source>
        <dbReference type="Proteomes" id="UP000722791"/>
    </source>
</evidence>
<keyword evidence="3 6" id="KW-1133">Transmembrane helix</keyword>
<evidence type="ECO:0000256" key="1">
    <source>
        <dbReference type="ARBA" id="ARBA00004141"/>
    </source>
</evidence>
<evidence type="ECO:0000256" key="3">
    <source>
        <dbReference type="ARBA" id="ARBA00022989"/>
    </source>
</evidence>
<protein>
    <recommendedName>
        <fullName evidence="7">Polycystin cation channel PKD1/PKD2 domain-containing protein</fullName>
    </recommendedName>
</protein>
<gene>
    <name evidence="8" type="ORF">Vretifemale_5888</name>
    <name evidence="9" type="ORF">Vretimale_5865</name>
</gene>
<dbReference type="InterPro" id="IPR013122">
    <property type="entry name" value="PKD1_2_channel"/>
</dbReference>
<evidence type="ECO:0000256" key="4">
    <source>
        <dbReference type="ARBA" id="ARBA00023136"/>
    </source>
</evidence>
<keyword evidence="2 6" id="KW-0812">Transmembrane</keyword>
<organism evidence="9 10">
    <name type="scientific">Volvox reticuliferus</name>
    <dbReference type="NCBI Taxonomy" id="1737510"/>
    <lineage>
        <taxon>Eukaryota</taxon>
        <taxon>Viridiplantae</taxon>
        <taxon>Chlorophyta</taxon>
        <taxon>core chlorophytes</taxon>
        <taxon>Chlorophyceae</taxon>
        <taxon>CS clade</taxon>
        <taxon>Chlamydomonadales</taxon>
        <taxon>Volvocaceae</taxon>
        <taxon>Volvox</taxon>
    </lineage>
</organism>
<dbReference type="InterPro" id="IPR051223">
    <property type="entry name" value="Polycystin"/>
</dbReference>
<dbReference type="EMBL" id="BNCQ01000008">
    <property type="protein sequence ID" value="GIM00988.1"/>
    <property type="molecule type" value="Genomic_DNA"/>
</dbReference>
<evidence type="ECO:0000256" key="5">
    <source>
        <dbReference type="SAM" id="MobiDB-lite"/>
    </source>
</evidence>
<dbReference type="Pfam" id="PF08016">
    <property type="entry name" value="PKD_channel"/>
    <property type="match status" value="1"/>
</dbReference>
<accession>A0A8J4G6H3</accession>
<feature type="region of interest" description="Disordered" evidence="5">
    <location>
        <begin position="1562"/>
        <end position="1610"/>
    </location>
</feature>
<dbReference type="Gene3D" id="1.10.287.70">
    <property type="match status" value="1"/>
</dbReference>
<proteinExistence type="predicted"/>
<feature type="compositionally biased region" description="Acidic residues" evidence="5">
    <location>
        <begin position="1566"/>
        <end position="1579"/>
    </location>
</feature>
<keyword evidence="4 6" id="KW-0472">Membrane</keyword>
<feature type="transmembrane region" description="Helical" evidence="6">
    <location>
        <begin position="1171"/>
        <end position="1190"/>
    </location>
</feature>
<dbReference type="Proteomes" id="UP000747110">
    <property type="component" value="Unassembled WGS sequence"/>
</dbReference>
<dbReference type="PANTHER" id="PTHR10877:SF183">
    <property type="entry name" value="AT14535P-RELATED"/>
    <property type="match status" value="1"/>
</dbReference>
<dbReference type="GO" id="GO:0016020">
    <property type="term" value="C:membrane"/>
    <property type="evidence" value="ECO:0007669"/>
    <property type="project" value="UniProtKB-SubCell"/>
</dbReference>
<dbReference type="OrthoDB" id="2017723at2759"/>
<feature type="compositionally biased region" description="Low complexity" evidence="5">
    <location>
        <begin position="1588"/>
        <end position="1602"/>
    </location>
</feature>
<evidence type="ECO:0000259" key="7">
    <source>
        <dbReference type="Pfam" id="PF08016"/>
    </source>
</evidence>
<evidence type="ECO:0000256" key="2">
    <source>
        <dbReference type="ARBA" id="ARBA00022692"/>
    </source>
</evidence>
<feature type="transmembrane region" description="Helical" evidence="6">
    <location>
        <begin position="67"/>
        <end position="84"/>
    </location>
</feature>
<sequence length="1660" mass="186519">MRHFGPNKTALHFRRAKKRAAEGQDEANDPQKYRLEEGDGTAQAQLIVRELYLKYEKQLQRWKDYRNLFLFLGFVLHFLAILYLQRSADIAYKVHSTVESVVLPGDNVMQNTDDVYGWLKNLLTEVWKDPVCGDGLCEAPFEFASYSRFGCRADCGKLNEVQNLTSIQIDIYYDFSHLVGSIPASDLMQQASWNLCPVTTPYSNDCYFDTDVSFESLSGEQHYTLDDTPDGDWNLVVKRDIFDKVRGAVRDATLVNIAGYHYKIYIAAAASMAEQDFEIDLLTQAATIANMTFYDYANSTIKNGYPNATEYDAAYLWIRNSTCTCGIITNDTTTFGNNTMMLFLNQSRWPADKNSGMSYEEYRNDKYFCPEPGTIQPTVWKTSMVYGNWTKNLDFVFNISITDSNFPSLANDTKLRDWCRGGLNLSLSWRTNMTKSVQELLIERRLGDQKTTGKIAIRNNVSATLRKYIQAYYRELEAPVFTDPSGTVALQDPVSARLDYLMPLYVDGTLSPQPAFLNLSRRVVYDYSVHLLDLKPRAEARVVEVQSIRKGVEAFSIPVVRATYNATNYNYTFKNTTVGDVVTAFTAAKANTTFLPNPNDTSLRFQDLYLNTSYNLVSWAGNTSAYMRCNLADRAPDYVGECVAMENTCLSTVNDTMPYLCKRASDNSTIDGTISNQTYRIQCELPCDKRFDCNTICECFGTCLATEFCQCKACNDLGDATTDVQFLEIQSVAVNKTYIAPVTQSSPGRHRSVLAGGRRLTQTTNDNEVLTQLNNLVTSVGSLSDKQSAISDQMSALKAQVDQANDIAKGRANDKTLIDAINAGRKEIEDGQKAVEAKLDEILDKQNQALEASLKAQDALQKIKELATRQEAAVASLEQAVRNQLVAIQNAAFRDIISLSQALALWKRARRDRALTLKAAMLANLPCESNPVAPNTFKLDNHNVVDDKTSRERNVGLTNRVIAGLLLHQTRTNVTNCAKSKFEAIQRLCTGQLTTASYGVDPVFKRGTTSYNPDFDDGGSSESSQVVAFYNCSILSNNGIDATYNINNTATNQIVNPPPYCAELYNPQKLPYAFHHIQLEGKDNGFPVYFDINLSEEGAQAWYTYINEGLYLDQNTRQLTAELVTYNAQLRIFSYFYIRFYFSDGGSIKITHRLNTVRVELDSTYSDRVRFGFEIILSVMIFGMLLYNLWQIFAPHTAAERSEPLLRKLLGSGKRCLKYFLSGWHWVEFASNCLLTACMIIWWVFRQKYAKTFDIDIRYDVYDSLTPQANYLALSANGANLINANAAFSDLRELVDMLNWYFALNGINILLLIARVLKLMDFQPRLGVVTRSLWLAGPDLIHFAIVAGMVFVGYAMMAHLIFGNAIEAFATFGDSINTCFEILLGNIDVNDDLRALGGLQSVAGALFFWSYELLVFMVLLNFLLAIIVDAFSEVKEKTHETVGIHTELFTLLRDKWRSLMGACSPNYISDSKLGALLRQWGGGEDEDKDDNDNQADKRKLLTILNEDVDEDTLAEVLRECLRDAPPEDLKANRGFAARFFRRRQVATEEEIKLAAHYIMDRFGTVPDDDDEDYDDEENAGPEPPAPLPAAGGVAVGSVSSGGREVLEKERDQLAQALERLAEVQRELAEGQRNLMNGQKQLAEQQSKLVQLMNEQPPTGN</sequence>